<feature type="transmembrane region" description="Helical" evidence="1">
    <location>
        <begin position="74"/>
        <end position="94"/>
    </location>
</feature>
<comment type="caution">
    <text evidence="2">The sequence shown here is derived from an EMBL/GenBank/DDBJ whole genome shotgun (WGS) entry which is preliminary data.</text>
</comment>
<organism evidence="2 3">
    <name type="scientific">Xylaria bambusicola</name>
    <dbReference type="NCBI Taxonomy" id="326684"/>
    <lineage>
        <taxon>Eukaryota</taxon>
        <taxon>Fungi</taxon>
        <taxon>Dikarya</taxon>
        <taxon>Ascomycota</taxon>
        <taxon>Pezizomycotina</taxon>
        <taxon>Sordariomycetes</taxon>
        <taxon>Xylariomycetidae</taxon>
        <taxon>Xylariales</taxon>
        <taxon>Xylariaceae</taxon>
        <taxon>Xylaria</taxon>
    </lineage>
</organism>
<dbReference type="AlphaFoldDB" id="A0AAN7UF43"/>
<dbReference type="EMBL" id="JAWHQM010000003">
    <property type="protein sequence ID" value="KAK5626607.1"/>
    <property type="molecule type" value="Genomic_DNA"/>
</dbReference>
<evidence type="ECO:0000313" key="3">
    <source>
        <dbReference type="Proteomes" id="UP001305414"/>
    </source>
</evidence>
<keyword evidence="1" id="KW-0472">Membrane</keyword>
<dbReference type="Proteomes" id="UP001305414">
    <property type="component" value="Unassembled WGS sequence"/>
</dbReference>
<sequence>MTDPIVWYIIGISLLALCVFFGILITVTTLAIKYRPQIVSGARRLQSILKIPPCLAVVSHTAPGITNRALEDGAVIAVFSVYICVAIFVGIAILGKTKTVGGIIVGIVGPICVFLHFWSYFIFARRRFDLGETDPSPENAEENQGLTA</sequence>
<keyword evidence="1" id="KW-0812">Transmembrane</keyword>
<keyword evidence="3" id="KW-1185">Reference proteome</keyword>
<keyword evidence="1" id="KW-1133">Transmembrane helix</keyword>
<proteinExistence type="predicted"/>
<gene>
    <name evidence="2" type="ORF">RRF57_002322</name>
</gene>
<name>A0AAN7UF43_9PEZI</name>
<feature type="transmembrane region" description="Helical" evidence="1">
    <location>
        <begin position="100"/>
        <end position="123"/>
    </location>
</feature>
<reference evidence="2 3" key="1">
    <citation type="submission" date="2023-10" db="EMBL/GenBank/DDBJ databases">
        <title>Draft genome sequence of Xylaria bambusicola isolate GMP-LS, the root and basal stem rot pathogen of sugarcane in Indonesia.</title>
        <authorList>
            <person name="Selvaraj P."/>
            <person name="Muralishankar V."/>
            <person name="Muruganantham S."/>
            <person name="Sp S."/>
            <person name="Haryani S."/>
            <person name="Lau K.J.X."/>
            <person name="Naqvi N.I."/>
        </authorList>
    </citation>
    <scope>NUCLEOTIDE SEQUENCE [LARGE SCALE GENOMIC DNA]</scope>
    <source>
        <strain evidence="2">GMP-LS</strain>
    </source>
</reference>
<protein>
    <submittedName>
        <fullName evidence="2">Uncharacterized protein</fullName>
    </submittedName>
</protein>
<accession>A0AAN7UF43</accession>
<feature type="transmembrane region" description="Helical" evidence="1">
    <location>
        <begin position="6"/>
        <end position="34"/>
    </location>
</feature>
<evidence type="ECO:0000256" key="1">
    <source>
        <dbReference type="SAM" id="Phobius"/>
    </source>
</evidence>
<evidence type="ECO:0000313" key="2">
    <source>
        <dbReference type="EMBL" id="KAK5626607.1"/>
    </source>
</evidence>